<feature type="domain" description="N-acetyltransferase" evidence="3">
    <location>
        <begin position="11"/>
        <end position="156"/>
    </location>
</feature>
<evidence type="ECO:0000259" key="3">
    <source>
        <dbReference type="PROSITE" id="PS51186"/>
    </source>
</evidence>
<dbReference type="PROSITE" id="PS51186">
    <property type="entry name" value="GNAT"/>
    <property type="match status" value="1"/>
</dbReference>
<keyword evidence="5" id="KW-1185">Reference proteome</keyword>
<dbReference type="Proteomes" id="UP001595528">
    <property type="component" value="Unassembled WGS sequence"/>
</dbReference>
<proteinExistence type="predicted"/>
<dbReference type="PANTHER" id="PTHR43800">
    <property type="entry name" value="PEPTIDYL-LYSINE N-ACETYLTRANSFERASE YJAB"/>
    <property type="match status" value="1"/>
</dbReference>
<comment type="caution">
    <text evidence="4">The sequence shown here is derived from an EMBL/GenBank/DDBJ whole genome shotgun (WGS) entry which is preliminary data.</text>
</comment>
<keyword evidence="2" id="KW-0012">Acyltransferase</keyword>
<keyword evidence="1" id="KW-0808">Transferase</keyword>
<dbReference type="EMBL" id="JBHRTR010000028">
    <property type="protein sequence ID" value="MFC3228206.1"/>
    <property type="molecule type" value="Genomic_DNA"/>
</dbReference>
<sequence length="161" mass="17617">MTGPQRADDGVQFRLSCAADRDALHGIWDRAVRATHGFLSPAHHAEISRMLHRDYLGRAELLVAVRAIAAREVLLGFMGMTGRHIDALFIDPAASGCGLGRRFVAQARRRGVPLTVDVNEQNTGALGFYLHLGFVRVGRSPCDGDGRPYPILHLREPPGSR</sequence>
<gene>
    <name evidence="4" type="ORF">ACFOGJ_13255</name>
</gene>
<dbReference type="NCBIfam" id="NF007807">
    <property type="entry name" value="PRK10514.1"/>
    <property type="match status" value="1"/>
</dbReference>
<organism evidence="4 5">
    <name type="scientific">Marinibaculum pumilum</name>
    <dbReference type="NCBI Taxonomy" id="1766165"/>
    <lineage>
        <taxon>Bacteria</taxon>
        <taxon>Pseudomonadati</taxon>
        <taxon>Pseudomonadota</taxon>
        <taxon>Alphaproteobacteria</taxon>
        <taxon>Rhodospirillales</taxon>
        <taxon>Rhodospirillaceae</taxon>
        <taxon>Marinibaculum</taxon>
    </lineage>
</organism>
<dbReference type="Pfam" id="PF13673">
    <property type="entry name" value="Acetyltransf_10"/>
    <property type="match status" value="1"/>
</dbReference>
<accession>A0ABV7L0Q1</accession>
<evidence type="ECO:0000313" key="4">
    <source>
        <dbReference type="EMBL" id="MFC3228206.1"/>
    </source>
</evidence>
<evidence type="ECO:0000256" key="1">
    <source>
        <dbReference type="ARBA" id="ARBA00022679"/>
    </source>
</evidence>
<evidence type="ECO:0000256" key="2">
    <source>
        <dbReference type="ARBA" id="ARBA00023315"/>
    </source>
</evidence>
<dbReference type="InterPro" id="IPR000182">
    <property type="entry name" value="GNAT_dom"/>
</dbReference>
<reference evidence="5" key="1">
    <citation type="journal article" date="2019" name="Int. J. Syst. Evol. Microbiol.">
        <title>The Global Catalogue of Microorganisms (GCM) 10K type strain sequencing project: providing services to taxonomists for standard genome sequencing and annotation.</title>
        <authorList>
            <consortium name="The Broad Institute Genomics Platform"/>
            <consortium name="The Broad Institute Genome Sequencing Center for Infectious Disease"/>
            <person name="Wu L."/>
            <person name="Ma J."/>
        </authorList>
    </citation>
    <scope>NUCLEOTIDE SEQUENCE [LARGE SCALE GENOMIC DNA]</scope>
    <source>
        <strain evidence="5">KCTC 42964</strain>
    </source>
</reference>
<evidence type="ECO:0000313" key="5">
    <source>
        <dbReference type="Proteomes" id="UP001595528"/>
    </source>
</evidence>
<dbReference type="Gene3D" id="3.40.630.30">
    <property type="match status" value="1"/>
</dbReference>
<protein>
    <submittedName>
        <fullName evidence="4">Acetyltransferase</fullName>
    </submittedName>
</protein>
<dbReference type="PANTHER" id="PTHR43800:SF1">
    <property type="entry name" value="PEPTIDYL-LYSINE N-ACETYLTRANSFERASE YJAB"/>
    <property type="match status" value="1"/>
</dbReference>
<dbReference type="RefSeq" id="WP_379901103.1">
    <property type="nucleotide sequence ID" value="NZ_JBHRTR010000028.1"/>
</dbReference>
<name>A0ABV7L0Q1_9PROT</name>
<dbReference type="InterPro" id="IPR016181">
    <property type="entry name" value="Acyl_CoA_acyltransferase"/>
</dbReference>
<dbReference type="SUPFAM" id="SSF55729">
    <property type="entry name" value="Acyl-CoA N-acyltransferases (Nat)"/>
    <property type="match status" value="1"/>
</dbReference>